<dbReference type="Proteomes" id="UP000671914">
    <property type="component" value="Chromosome"/>
</dbReference>
<protein>
    <submittedName>
        <fullName evidence="2">Class I SAM-dependent methyltransferase</fullName>
    </submittedName>
</protein>
<accession>A0A975FJ46</accession>
<feature type="region of interest" description="Disordered" evidence="1">
    <location>
        <begin position="345"/>
        <end position="377"/>
    </location>
</feature>
<feature type="compositionally biased region" description="Pro residues" evidence="1">
    <location>
        <begin position="44"/>
        <end position="54"/>
    </location>
</feature>
<dbReference type="EMBL" id="CP071696">
    <property type="protein sequence ID" value="QTX03453.1"/>
    <property type="molecule type" value="Genomic_DNA"/>
</dbReference>
<dbReference type="GO" id="GO:0008168">
    <property type="term" value="F:methyltransferase activity"/>
    <property type="evidence" value="ECO:0007669"/>
    <property type="project" value="UniProtKB-KW"/>
</dbReference>
<keyword evidence="3" id="KW-1185">Reference proteome</keyword>
<keyword evidence="2" id="KW-0489">Methyltransferase</keyword>
<evidence type="ECO:0000313" key="2">
    <source>
        <dbReference type="EMBL" id="QTX03453.1"/>
    </source>
</evidence>
<dbReference type="AlphaFoldDB" id="A0A975FJ46"/>
<feature type="compositionally biased region" description="Gly residues" evidence="1">
    <location>
        <begin position="345"/>
        <end position="356"/>
    </location>
</feature>
<name>A0A975FJ46_9MICO</name>
<dbReference type="Pfam" id="PF13578">
    <property type="entry name" value="Methyltransf_24"/>
    <property type="match status" value="1"/>
</dbReference>
<dbReference type="InterPro" id="IPR029063">
    <property type="entry name" value="SAM-dependent_MTases_sf"/>
</dbReference>
<dbReference type="RefSeq" id="WP_210896052.1">
    <property type="nucleotide sequence ID" value="NZ_CP071696.1"/>
</dbReference>
<proteinExistence type="predicted"/>
<reference evidence="2" key="1">
    <citation type="submission" date="2021-03" db="EMBL/GenBank/DDBJ databases">
        <title>Agromyces archimandritus sp. nov., isolated from the cockroach Archimandrita tessellata.</title>
        <authorList>
            <person name="Guzman J."/>
            <person name="Ortuzar M."/>
            <person name="Poehlein A."/>
            <person name="Daniel R."/>
            <person name="Trujillo M."/>
            <person name="Vilcinskas A."/>
        </authorList>
    </citation>
    <scope>NUCLEOTIDE SEQUENCE</scope>
    <source>
        <strain evidence="2">G127AT</strain>
    </source>
</reference>
<evidence type="ECO:0000313" key="3">
    <source>
        <dbReference type="Proteomes" id="UP000671914"/>
    </source>
</evidence>
<gene>
    <name evidence="2" type="ORF">G127AT_08745</name>
</gene>
<evidence type="ECO:0000256" key="1">
    <source>
        <dbReference type="SAM" id="MobiDB-lite"/>
    </source>
</evidence>
<feature type="region of interest" description="Disordered" evidence="1">
    <location>
        <begin position="23"/>
        <end position="65"/>
    </location>
</feature>
<dbReference type="Gene3D" id="3.40.50.150">
    <property type="entry name" value="Vaccinia Virus protein VP39"/>
    <property type="match status" value="1"/>
</dbReference>
<dbReference type="SUPFAM" id="SSF53335">
    <property type="entry name" value="S-adenosyl-L-methionine-dependent methyltransferases"/>
    <property type="match status" value="1"/>
</dbReference>
<organism evidence="2 3">
    <name type="scientific">Agromyces archimandritae</name>
    <dbReference type="NCBI Taxonomy" id="2781962"/>
    <lineage>
        <taxon>Bacteria</taxon>
        <taxon>Bacillati</taxon>
        <taxon>Actinomycetota</taxon>
        <taxon>Actinomycetes</taxon>
        <taxon>Micrococcales</taxon>
        <taxon>Microbacteriaceae</taxon>
        <taxon>Agromyces</taxon>
    </lineage>
</organism>
<keyword evidence="2" id="KW-0808">Transferase</keyword>
<sequence length="377" mass="39284">MGVRSSIGNALRRVIGDERTAKLRTGERRIRNGVARRLADPEPKPAPAPKPAPKPGRWLPSDPFSAHPAPVVTRHELLATLHERLEPRTYLEVGVNDGSSLVLSHTRSIGVDPAFAVRRELHADVQLVRATSDDFFARADAVAHFDGVPVDLAFIDGMHLSEFAFRDFVNLERHLARTAVVVFDDVLPRNGLEAARDRKTDAWAGDVYKALDALMRRRSDLVVLLVNTAPTGTAVVVGVDPSYTDGMADHDAELASFEQADPQNPPREWLERAVAVDPEALLGLPVWEELKRARETADADLSGIVAALRALPRYGDRVDAGGADGVADAGAAAGGAGDAGGVADGAGATEGAGGAGAAASAAGGAAGGGAAPAAANA</sequence>
<dbReference type="GO" id="GO:0032259">
    <property type="term" value="P:methylation"/>
    <property type="evidence" value="ECO:0007669"/>
    <property type="project" value="UniProtKB-KW"/>
</dbReference>
<dbReference type="KEGG" id="aarc:G127AT_08745"/>